<dbReference type="OrthoDB" id="5426978at2759"/>
<keyword evidence="9" id="KW-1185">Reference proteome</keyword>
<feature type="region of interest" description="Disordered" evidence="6">
    <location>
        <begin position="707"/>
        <end position="730"/>
    </location>
</feature>
<evidence type="ECO:0000313" key="8">
    <source>
        <dbReference type="EMBL" id="KAF2116271.1"/>
    </source>
</evidence>
<dbReference type="SMART" id="SM00066">
    <property type="entry name" value="GAL4"/>
    <property type="match status" value="1"/>
</dbReference>
<evidence type="ECO:0000256" key="1">
    <source>
        <dbReference type="ARBA" id="ARBA00022723"/>
    </source>
</evidence>
<name>A0A6A5ZCV6_9PLEO</name>
<keyword evidence="1" id="KW-0479">Metal-binding</keyword>
<feature type="domain" description="Zn(2)-C6 fungal-type" evidence="7">
    <location>
        <begin position="118"/>
        <end position="152"/>
    </location>
</feature>
<evidence type="ECO:0000313" key="9">
    <source>
        <dbReference type="Proteomes" id="UP000799770"/>
    </source>
</evidence>
<keyword evidence="2" id="KW-0805">Transcription regulation</keyword>
<gene>
    <name evidence="8" type="ORF">BDV96DRAFT_47079</name>
</gene>
<feature type="compositionally biased region" description="Polar residues" evidence="6">
    <location>
        <begin position="74"/>
        <end position="95"/>
    </location>
</feature>
<dbReference type="PANTHER" id="PTHR31668">
    <property type="entry name" value="GLUCOSE TRANSPORT TRANSCRIPTION REGULATOR RGT1-RELATED-RELATED"/>
    <property type="match status" value="1"/>
</dbReference>
<dbReference type="PROSITE" id="PS50048">
    <property type="entry name" value="ZN2_CY6_FUNGAL_2"/>
    <property type="match status" value="1"/>
</dbReference>
<dbReference type="InterPro" id="IPR036864">
    <property type="entry name" value="Zn2-C6_fun-type_DNA-bd_sf"/>
</dbReference>
<protein>
    <recommendedName>
        <fullName evidence="7">Zn(2)-C6 fungal-type domain-containing protein</fullName>
    </recommendedName>
</protein>
<dbReference type="Gene3D" id="4.10.240.10">
    <property type="entry name" value="Zn(2)-C6 fungal-type DNA-binding domain"/>
    <property type="match status" value="1"/>
</dbReference>
<evidence type="ECO:0000256" key="2">
    <source>
        <dbReference type="ARBA" id="ARBA00023015"/>
    </source>
</evidence>
<dbReference type="EMBL" id="ML977321">
    <property type="protein sequence ID" value="KAF2116271.1"/>
    <property type="molecule type" value="Genomic_DNA"/>
</dbReference>
<dbReference type="PANTHER" id="PTHR31668:SF26">
    <property type="entry name" value="GLUCOSE TRANSPORT TRANSCRIPTION REGULATOR RGT1-RELATED"/>
    <property type="match status" value="1"/>
</dbReference>
<dbReference type="Proteomes" id="UP000799770">
    <property type="component" value="Unassembled WGS sequence"/>
</dbReference>
<dbReference type="Pfam" id="PF00172">
    <property type="entry name" value="Zn_clus"/>
    <property type="match status" value="1"/>
</dbReference>
<accession>A0A6A5ZCV6</accession>
<feature type="region of interest" description="Disordered" evidence="6">
    <location>
        <begin position="656"/>
        <end position="678"/>
    </location>
</feature>
<evidence type="ECO:0000256" key="4">
    <source>
        <dbReference type="ARBA" id="ARBA00023163"/>
    </source>
</evidence>
<dbReference type="InterPro" id="IPR001138">
    <property type="entry name" value="Zn2Cys6_DnaBD"/>
</dbReference>
<feature type="compositionally biased region" description="Polar residues" evidence="6">
    <location>
        <begin position="669"/>
        <end position="678"/>
    </location>
</feature>
<proteinExistence type="predicted"/>
<keyword evidence="3" id="KW-0238">DNA-binding</keyword>
<dbReference type="GO" id="GO:0008270">
    <property type="term" value="F:zinc ion binding"/>
    <property type="evidence" value="ECO:0007669"/>
    <property type="project" value="InterPro"/>
</dbReference>
<evidence type="ECO:0000256" key="5">
    <source>
        <dbReference type="ARBA" id="ARBA00023242"/>
    </source>
</evidence>
<dbReference type="CDD" id="cd12148">
    <property type="entry name" value="fungal_TF_MHR"/>
    <property type="match status" value="1"/>
</dbReference>
<evidence type="ECO:0000256" key="6">
    <source>
        <dbReference type="SAM" id="MobiDB-lite"/>
    </source>
</evidence>
<feature type="compositionally biased region" description="Polar residues" evidence="6">
    <location>
        <begin position="23"/>
        <end position="35"/>
    </location>
</feature>
<dbReference type="PROSITE" id="PS00463">
    <property type="entry name" value="ZN2_CY6_FUNGAL_1"/>
    <property type="match status" value="1"/>
</dbReference>
<feature type="compositionally biased region" description="Basic and acidic residues" evidence="6">
    <location>
        <begin position="97"/>
        <end position="110"/>
    </location>
</feature>
<feature type="region of interest" description="Disordered" evidence="6">
    <location>
        <begin position="1"/>
        <end position="115"/>
    </location>
</feature>
<sequence length="730" mass="79000">MASSSSYPDPDAQMGGAGIYVSQHGTPPNQQQHMTSDAELRLQEHLAPQLQESSSLLHGGPQGHPMNPALSAHHQFQTPSRPTHSPQQMAQSVMSNLDEHNPYSDHDGSRKRSKVSRACDECRRKKIRCDATSENGPEACSSCKRTGARCQFSRQPMKRGPSKGYIKELADRLNSLESQIQNPNTPGQPYESWEQGLADLQTPTQFSRKRTHSMSEQFQDPYGRPNWSGVDREFSTNGAGQEFQQRPSYSDTTIAGSLMTGTNEAILKAYYTTIHPTLPILSHDSTLLSHLTGCPSKLRQAFFLALEASVRSFSASSLPPSDFSVGQLARRSSDAAEETEAALGNPEDLQQVYPKLVYCQTLLLLVLAYDKPGAGEFKSGKLLAQICSAISQFGFNNAQFLARIREQDQESFDMSRRLFMVTFILDRFRASSTAQDTVLPVITSPFSRDDLNASGEVAYHLARVADTVGRIAFQTRIGSMANVDASSPWAVIPYTISSPAYNLTDGALLRLRESLDISNLPPNSVPHIAHVYTRILISRLSTFVSAAEVLSQTKELLGLLLNSPSSPIHQVFAKLAAISLNELADRVETQVEAHTGIKELSDAIASGRIVPRAAEGSGWDASIQEILHQKQAPTPTSAREHASTGPNMALQHLAAAAVGERDSTDGPRPTSSNANGASELQPDIAAAIAAASEAAAAQVAQQTAAAAQQQMDAKLPSNGNNQEDAKAFAL</sequence>
<keyword evidence="4" id="KW-0804">Transcription</keyword>
<organism evidence="8 9">
    <name type="scientific">Lophiotrema nucula</name>
    <dbReference type="NCBI Taxonomy" id="690887"/>
    <lineage>
        <taxon>Eukaryota</taxon>
        <taxon>Fungi</taxon>
        <taxon>Dikarya</taxon>
        <taxon>Ascomycota</taxon>
        <taxon>Pezizomycotina</taxon>
        <taxon>Dothideomycetes</taxon>
        <taxon>Pleosporomycetidae</taxon>
        <taxon>Pleosporales</taxon>
        <taxon>Lophiotremataceae</taxon>
        <taxon>Lophiotrema</taxon>
    </lineage>
</organism>
<keyword evidence="5" id="KW-0539">Nucleus</keyword>
<evidence type="ECO:0000256" key="3">
    <source>
        <dbReference type="ARBA" id="ARBA00023125"/>
    </source>
</evidence>
<dbReference type="CDD" id="cd00067">
    <property type="entry name" value="GAL4"/>
    <property type="match status" value="1"/>
</dbReference>
<dbReference type="InterPro" id="IPR050797">
    <property type="entry name" value="Carb_Metab_Trans_Reg"/>
</dbReference>
<dbReference type="GO" id="GO:0000981">
    <property type="term" value="F:DNA-binding transcription factor activity, RNA polymerase II-specific"/>
    <property type="evidence" value="ECO:0007669"/>
    <property type="project" value="InterPro"/>
</dbReference>
<dbReference type="GO" id="GO:0003677">
    <property type="term" value="F:DNA binding"/>
    <property type="evidence" value="ECO:0007669"/>
    <property type="project" value="UniProtKB-KW"/>
</dbReference>
<dbReference type="SUPFAM" id="SSF57701">
    <property type="entry name" value="Zn2/Cys6 DNA-binding domain"/>
    <property type="match status" value="1"/>
</dbReference>
<evidence type="ECO:0000259" key="7">
    <source>
        <dbReference type="PROSITE" id="PS50048"/>
    </source>
</evidence>
<reference evidence="8" key="1">
    <citation type="journal article" date="2020" name="Stud. Mycol.">
        <title>101 Dothideomycetes genomes: a test case for predicting lifestyles and emergence of pathogens.</title>
        <authorList>
            <person name="Haridas S."/>
            <person name="Albert R."/>
            <person name="Binder M."/>
            <person name="Bloem J."/>
            <person name="Labutti K."/>
            <person name="Salamov A."/>
            <person name="Andreopoulos B."/>
            <person name="Baker S."/>
            <person name="Barry K."/>
            <person name="Bills G."/>
            <person name="Bluhm B."/>
            <person name="Cannon C."/>
            <person name="Castanera R."/>
            <person name="Culley D."/>
            <person name="Daum C."/>
            <person name="Ezra D."/>
            <person name="Gonzalez J."/>
            <person name="Henrissat B."/>
            <person name="Kuo A."/>
            <person name="Liang C."/>
            <person name="Lipzen A."/>
            <person name="Lutzoni F."/>
            <person name="Magnuson J."/>
            <person name="Mondo S."/>
            <person name="Nolan M."/>
            <person name="Ohm R."/>
            <person name="Pangilinan J."/>
            <person name="Park H.-J."/>
            <person name="Ramirez L."/>
            <person name="Alfaro M."/>
            <person name="Sun H."/>
            <person name="Tritt A."/>
            <person name="Yoshinaga Y."/>
            <person name="Zwiers L.-H."/>
            <person name="Turgeon B."/>
            <person name="Goodwin S."/>
            <person name="Spatafora J."/>
            <person name="Crous P."/>
            <person name="Grigoriev I."/>
        </authorList>
    </citation>
    <scope>NUCLEOTIDE SEQUENCE</scope>
    <source>
        <strain evidence="8">CBS 627.86</strain>
    </source>
</reference>
<dbReference type="AlphaFoldDB" id="A0A6A5ZCV6"/>